<organism evidence="2 3">
    <name type="scientific">Cercophora samala</name>
    <dbReference type="NCBI Taxonomy" id="330535"/>
    <lineage>
        <taxon>Eukaryota</taxon>
        <taxon>Fungi</taxon>
        <taxon>Dikarya</taxon>
        <taxon>Ascomycota</taxon>
        <taxon>Pezizomycotina</taxon>
        <taxon>Sordariomycetes</taxon>
        <taxon>Sordariomycetidae</taxon>
        <taxon>Sordariales</taxon>
        <taxon>Lasiosphaeriaceae</taxon>
        <taxon>Cercophora</taxon>
    </lineage>
</organism>
<dbReference type="Proteomes" id="UP001174997">
    <property type="component" value="Unassembled WGS sequence"/>
</dbReference>
<keyword evidence="3" id="KW-1185">Reference proteome</keyword>
<dbReference type="AlphaFoldDB" id="A0AA40DAJ1"/>
<evidence type="ECO:0000313" key="3">
    <source>
        <dbReference type="Proteomes" id="UP001174997"/>
    </source>
</evidence>
<name>A0AA40DAJ1_9PEZI</name>
<protein>
    <recommendedName>
        <fullName evidence="1">2EXR domain-containing protein</fullName>
    </recommendedName>
</protein>
<dbReference type="InterPro" id="IPR045518">
    <property type="entry name" value="2EXR"/>
</dbReference>
<dbReference type="EMBL" id="JAULSY010000042">
    <property type="protein sequence ID" value="KAK0669463.1"/>
    <property type="molecule type" value="Genomic_DNA"/>
</dbReference>
<dbReference type="PANTHER" id="PTHR35910:SF1">
    <property type="entry name" value="2EXR DOMAIN-CONTAINING PROTEIN"/>
    <property type="match status" value="1"/>
</dbReference>
<sequence>MATTFESFPLLPFELRALIWRSTIHPRTVEINVCHDWKYPELFQPSSPPPIAATDELGFKQQIEVLTLQTTTPVPPVLQACRESRLELIRSGYAKGCSELIPPDQFQGDVPPPPDQRRHVWINWEIDTLDIGGGGGGGHSYEFGDYAPIGPLVRSLKFERENEWYHRSEAGGLVVFENVQRIYVVCEGGFRSWRPATDQYWPCGVEDVVMIDEHWIPWNPEEEYDGPGERVEMGLLEMIEMLDRQDENEARYLRELTLQKEAALQWPEEEMEAVSDLLEWLHVDS</sequence>
<comment type="caution">
    <text evidence="2">The sequence shown here is derived from an EMBL/GenBank/DDBJ whole genome shotgun (WGS) entry which is preliminary data.</text>
</comment>
<evidence type="ECO:0000313" key="2">
    <source>
        <dbReference type="EMBL" id="KAK0669463.1"/>
    </source>
</evidence>
<gene>
    <name evidence="2" type="ORF">QBC41DRAFT_249747</name>
</gene>
<dbReference type="PANTHER" id="PTHR35910">
    <property type="entry name" value="2EXR DOMAIN-CONTAINING PROTEIN"/>
    <property type="match status" value="1"/>
</dbReference>
<feature type="domain" description="2EXR" evidence="1">
    <location>
        <begin position="5"/>
        <end position="129"/>
    </location>
</feature>
<proteinExistence type="predicted"/>
<accession>A0AA40DAJ1</accession>
<dbReference type="Pfam" id="PF20150">
    <property type="entry name" value="2EXR"/>
    <property type="match status" value="1"/>
</dbReference>
<reference evidence="2" key="1">
    <citation type="submission" date="2023-06" db="EMBL/GenBank/DDBJ databases">
        <title>Genome-scale phylogeny and comparative genomics of the fungal order Sordariales.</title>
        <authorList>
            <consortium name="Lawrence Berkeley National Laboratory"/>
            <person name="Hensen N."/>
            <person name="Bonometti L."/>
            <person name="Westerberg I."/>
            <person name="Brannstrom I.O."/>
            <person name="Guillou S."/>
            <person name="Cros-Aarteil S."/>
            <person name="Calhoun S."/>
            <person name="Haridas S."/>
            <person name="Kuo A."/>
            <person name="Mondo S."/>
            <person name="Pangilinan J."/>
            <person name="Riley R."/>
            <person name="Labutti K."/>
            <person name="Andreopoulos B."/>
            <person name="Lipzen A."/>
            <person name="Chen C."/>
            <person name="Yanf M."/>
            <person name="Daum C."/>
            <person name="Ng V."/>
            <person name="Clum A."/>
            <person name="Steindorff A."/>
            <person name="Ohm R."/>
            <person name="Martin F."/>
            <person name="Silar P."/>
            <person name="Natvig D."/>
            <person name="Lalanne C."/>
            <person name="Gautier V."/>
            <person name="Ament-Velasquez S.L."/>
            <person name="Kruys A."/>
            <person name="Hutchinson M.I."/>
            <person name="Powell A.J."/>
            <person name="Barry K."/>
            <person name="Miller A.N."/>
            <person name="Grigoriev I.V."/>
            <person name="Debuchy R."/>
            <person name="Gladieux P."/>
            <person name="Thoren M.H."/>
            <person name="Johannesson H."/>
        </authorList>
    </citation>
    <scope>NUCLEOTIDE SEQUENCE</scope>
    <source>
        <strain evidence="2">CBS 307.81</strain>
    </source>
</reference>
<evidence type="ECO:0000259" key="1">
    <source>
        <dbReference type="Pfam" id="PF20150"/>
    </source>
</evidence>